<name>A0A812WC54_SYMPI</name>
<protein>
    <submittedName>
        <fullName evidence="1">True protein</fullName>
    </submittedName>
</protein>
<keyword evidence="2" id="KW-1185">Reference proteome</keyword>
<dbReference type="EMBL" id="CAJNIZ010044027">
    <property type="protein sequence ID" value="CAE7675727.1"/>
    <property type="molecule type" value="Genomic_DNA"/>
</dbReference>
<dbReference type="PANTHER" id="PTHR11439:SF463">
    <property type="entry name" value="REVERSE TRANSCRIPTASE TY1_COPIA-TYPE DOMAIN-CONTAINING PROTEIN"/>
    <property type="match status" value="1"/>
</dbReference>
<comment type="caution">
    <text evidence="1">The sequence shown here is derived from an EMBL/GenBank/DDBJ whole genome shotgun (WGS) entry which is preliminary data.</text>
</comment>
<accession>A0A812WC54</accession>
<evidence type="ECO:0000313" key="1">
    <source>
        <dbReference type="EMBL" id="CAE7675727.1"/>
    </source>
</evidence>
<dbReference type="AlphaFoldDB" id="A0A812WC54"/>
<gene>
    <name evidence="1" type="primary">true</name>
    <name evidence="1" type="ORF">SPIL2461_LOCUS18724</name>
</gene>
<organism evidence="1 2">
    <name type="scientific">Symbiodinium pilosum</name>
    <name type="common">Dinoflagellate</name>
    <dbReference type="NCBI Taxonomy" id="2952"/>
    <lineage>
        <taxon>Eukaryota</taxon>
        <taxon>Sar</taxon>
        <taxon>Alveolata</taxon>
        <taxon>Dinophyceae</taxon>
        <taxon>Suessiales</taxon>
        <taxon>Symbiodiniaceae</taxon>
        <taxon>Symbiodinium</taxon>
    </lineage>
</organism>
<dbReference type="PANTHER" id="PTHR11439">
    <property type="entry name" value="GAG-POL-RELATED RETROTRANSPOSON"/>
    <property type="match status" value="1"/>
</dbReference>
<dbReference type="Proteomes" id="UP000649617">
    <property type="component" value="Unassembled WGS sequence"/>
</dbReference>
<dbReference type="OrthoDB" id="1931513at2759"/>
<sequence length="293" mass="32399">MPPLSSLRALFTLATAFKVPDKAGKLTRMDKDGEVRVLFIDVKKARFWSPVRRRLLVELPPEAGEDKTKVGLLKRSLYGTRDAPSNWEHAIKDVMEHVELVLEQLGLERAAPVTTPLVKSKGDEEEVPLTDQEAGYYRSVAMRIGYLSMDRPDMLRTVRELAKGLKAPTRFHWSLLKRAARYLKGVPRLVQLVPNQESFSIIQCWLDTDHAGCVRTRKSTTGTVIQLGRSVIKATAKGQAVIAFSSGEAGYYGLISTASAALGEQAMLADWNITCPVCVNMDATTGISIGSRR</sequence>
<evidence type="ECO:0000313" key="2">
    <source>
        <dbReference type="Proteomes" id="UP000649617"/>
    </source>
</evidence>
<reference evidence="1" key="1">
    <citation type="submission" date="2021-02" db="EMBL/GenBank/DDBJ databases">
        <authorList>
            <person name="Dougan E. K."/>
            <person name="Rhodes N."/>
            <person name="Thang M."/>
            <person name="Chan C."/>
        </authorList>
    </citation>
    <scope>NUCLEOTIDE SEQUENCE</scope>
</reference>
<proteinExistence type="predicted"/>